<dbReference type="EMBL" id="BAABLD010000007">
    <property type="protein sequence ID" value="GAA5163269.1"/>
    <property type="molecule type" value="Genomic_DNA"/>
</dbReference>
<comment type="caution">
    <text evidence="1">The sequence shown here is derived from an EMBL/GenBank/DDBJ whole genome shotgun (WGS) entry which is preliminary data.</text>
</comment>
<evidence type="ECO:0000313" key="1">
    <source>
        <dbReference type="EMBL" id="GAA5163269.1"/>
    </source>
</evidence>
<dbReference type="InterPro" id="IPR042252">
    <property type="entry name" value="MtfA_N"/>
</dbReference>
<protein>
    <submittedName>
        <fullName evidence="1">Zinc-dependent peptidase</fullName>
    </submittedName>
</protein>
<gene>
    <name evidence="1" type="ORF">GCM10025770_15150</name>
</gene>
<accession>A0ABP9QKB8</accession>
<reference evidence="2" key="1">
    <citation type="journal article" date="2019" name="Int. J. Syst. Evol. Microbiol.">
        <title>The Global Catalogue of Microorganisms (GCM) 10K type strain sequencing project: providing services to taxonomists for standard genome sequencing and annotation.</title>
        <authorList>
            <consortium name="The Broad Institute Genomics Platform"/>
            <consortium name="The Broad Institute Genome Sequencing Center for Infectious Disease"/>
            <person name="Wu L."/>
            <person name="Ma J."/>
        </authorList>
    </citation>
    <scope>NUCLEOTIDE SEQUENCE [LARGE SCALE GENOMIC DNA]</scope>
    <source>
        <strain evidence="2">JCM 18715</strain>
    </source>
</reference>
<dbReference type="InterPro" id="IPR010384">
    <property type="entry name" value="MtfA_fam"/>
</dbReference>
<sequence length="260" mass="28897">MKALTRWLAAAVGMLQPSKPAIPEELWQAAWQRLPFLAGMPTDDASALRAMTEDFLARKVFSGAHGYEPDNLARLTIAIQACLPVLKLGLQAYEGWRGIIVYPGEFVIPRQVVDDDGVQHEYEEDALGEAWDGGPVVLSWFDDPADYDGAHVVIHEFAHKLDQLSGGADGMPPLHAGMSQEEWLRDFDAAYADFCQRVDAEEATLIDPYAAENPAEFFAVCGEVFFTSAQDLKNAYPEIYRHLCDFYKQNPASWSHVTSS</sequence>
<dbReference type="Gene3D" id="3.40.390.10">
    <property type="entry name" value="Collagenase (Catalytic Domain)"/>
    <property type="match status" value="1"/>
</dbReference>
<dbReference type="Pfam" id="PF06167">
    <property type="entry name" value="Peptidase_M90"/>
    <property type="match status" value="1"/>
</dbReference>
<evidence type="ECO:0000313" key="2">
    <source>
        <dbReference type="Proteomes" id="UP001500547"/>
    </source>
</evidence>
<dbReference type="RefSeq" id="WP_345532280.1">
    <property type="nucleotide sequence ID" value="NZ_BAABLD010000007.1"/>
</dbReference>
<organism evidence="1 2">
    <name type="scientific">Viridibacterium curvum</name>
    <dbReference type="NCBI Taxonomy" id="1101404"/>
    <lineage>
        <taxon>Bacteria</taxon>
        <taxon>Pseudomonadati</taxon>
        <taxon>Pseudomonadota</taxon>
        <taxon>Betaproteobacteria</taxon>
        <taxon>Rhodocyclales</taxon>
        <taxon>Rhodocyclaceae</taxon>
        <taxon>Viridibacterium</taxon>
    </lineage>
</organism>
<dbReference type="SUPFAM" id="SSF55486">
    <property type="entry name" value="Metalloproteases ('zincins'), catalytic domain"/>
    <property type="match status" value="1"/>
</dbReference>
<dbReference type="InterPro" id="IPR024079">
    <property type="entry name" value="MetalloPept_cat_dom_sf"/>
</dbReference>
<dbReference type="Gene3D" id="1.10.472.150">
    <property type="entry name" value="Glucose-regulated metallo-peptidase M90, N-terminal domain"/>
    <property type="match status" value="1"/>
</dbReference>
<dbReference type="PANTHER" id="PTHR30164:SF2">
    <property type="entry name" value="PROTEIN MTFA"/>
    <property type="match status" value="1"/>
</dbReference>
<dbReference type="Proteomes" id="UP001500547">
    <property type="component" value="Unassembled WGS sequence"/>
</dbReference>
<dbReference type="PANTHER" id="PTHR30164">
    <property type="entry name" value="MTFA PEPTIDASE"/>
    <property type="match status" value="1"/>
</dbReference>
<proteinExistence type="predicted"/>
<keyword evidence="2" id="KW-1185">Reference proteome</keyword>
<dbReference type="CDD" id="cd20169">
    <property type="entry name" value="Peptidase_M90_mtfA"/>
    <property type="match status" value="1"/>
</dbReference>
<name>A0ABP9QKB8_9RHOO</name>